<comment type="similarity">
    <text evidence="1">Belongs to the asp23 family.</text>
</comment>
<accession>A0ABV1HWY6</accession>
<gene>
    <name evidence="2" type="ORF">WMO62_01135</name>
</gene>
<dbReference type="PANTHER" id="PTHR34297">
    <property type="entry name" value="HYPOTHETICAL CYTOSOLIC PROTEIN-RELATED"/>
    <property type="match status" value="1"/>
</dbReference>
<evidence type="ECO:0000313" key="3">
    <source>
        <dbReference type="Proteomes" id="UP001470288"/>
    </source>
</evidence>
<reference evidence="2 3" key="1">
    <citation type="submission" date="2024-03" db="EMBL/GenBank/DDBJ databases">
        <title>Human intestinal bacterial collection.</title>
        <authorList>
            <person name="Pauvert C."/>
            <person name="Hitch T.C.A."/>
            <person name="Clavel T."/>
        </authorList>
    </citation>
    <scope>NUCLEOTIDE SEQUENCE [LARGE SCALE GENOMIC DNA]</scope>
    <source>
        <strain evidence="2 3">CLA-AA-H78B</strain>
    </source>
</reference>
<evidence type="ECO:0000256" key="1">
    <source>
        <dbReference type="ARBA" id="ARBA00005721"/>
    </source>
</evidence>
<sequence>MQGQIHTELGSILIDADVVATYAGSVALGCSGIVGMASLDMRDGLMKLLKKDSIKRGIEVAIENNEIYLGFHVIVAYGVNIPVVSENLIDSVRYQVEEFTGMKIGKIDIFVEGVRVID</sequence>
<organism evidence="2 3">
    <name type="scientific">Hominiventricola aquisgranensis</name>
    <dbReference type="NCBI Taxonomy" id="3133164"/>
    <lineage>
        <taxon>Bacteria</taxon>
        <taxon>Bacillati</taxon>
        <taxon>Bacillota</taxon>
        <taxon>Clostridia</taxon>
        <taxon>Lachnospirales</taxon>
        <taxon>Lachnospiraceae</taxon>
        <taxon>Hominiventricola</taxon>
    </lineage>
</organism>
<name>A0ABV1HWY6_9FIRM</name>
<protein>
    <submittedName>
        <fullName evidence="2">Asp23/Gls24 family envelope stress response protein</fullName>
    </submittedName>
</protein>
<dbReference type="PANTHER" id="PTHR34297:SF2">
    <property type="entry name" value="ASP23_GLS24 FAMILY ENVELOPE STRESS RESPONSE PROTEIN"/>
    <property type="match status" value="1"/>
</dbReference>
<proteinExistence type="inferred from homology"/>
<dbReference type="EMBL" id="JBBMFC010000002">
    <property type="protein sequence ID" value="MEQ2577441.1"/>
    <property type="molecule type" value="Genomic_DNA"/>
</dbReference>
<comment type="caution">
    <text evidence="2">The sequence shown here is derived from an EMBL/GenBank/DDBJ whole genome shotgun (WGS) entry which is preliminary data.</text>
</comment>
<dbReference type="RefSeq" id="WP_117497857.1">
    <property type="nucleotide sequence ID" value="NZ_JBBMFC010000002.1"/>
</dbReference>
<evidence type="ECO:0000313" key="2">
    <source>
        <dbReference type="EMBL" id="MEQ2577441.1"/>
    </source>
</evidence>
<dbReference type="InterPro" id="IPR005531">
    <property type="entry name" value="Asp23"/>
</dbReference>
<dbReference type="Pfam" id="PF03780">
    <property type="entry name" value="Asp23"/>
    <property type="match status" value="1"/>
</dbReference>
<dbReference type="Proteomes" id="UP001470288">
    <property type="component" value="Unassembled WGS sequence"/>
</dbReference>
<keyword evidence="3" id="KW-1185">Reference proteome</keyword>